<gene>
    <name evidence="1" type="ORF">SS37A_19610</name>
</gene>
<dbReference type="InterPro" id="IPR003795">
    <property type="entry name" value="DUF192"/>
</dbReference>
<evidence type="ECO:0008006" key="3">
    <source>
        <dbReference type="Google" id="ProtNLM"/>
    </source>
</evidence>
<keyword evidence="2" id="KW-1185">Reference proteome</keyword>
<reference evidence="1 2" key="1">
    <citation type="journal article" date="2023" name="Int. J. Syst. Evol. Microbiol.">
        <title>Methylocystis iwaonis sp. nov., a type II methane-oxidizing bacterium from surface soil of a rice paddy field in Japan, and emended description of the genus Methylocystis (ex Whittenbury et al. 1970) Bowman et al. 1993.</title>
        <authorList>
            <person name="Kaise H."/>
            <person name="Sawadogo J.B."/>
            <person name="Alam M.S."/>
            <person name="Ueno C."/>
            <person name="Dianou D."/>
            <person name="Shinjo R."/>
            <person name="Asakawa S."/>
        </authorList>
    </citation>
    <scope>NUCLEOTIDE SEQUENCE [LARGE SCALE GENOMIC DNA]</scope>
    <source>
        <strain evidence="1 2">SS37A-Re</strain>
    </source>
</reference>
<dbReference type="PANTHER" id="PTHR37953">
    <property type="entry name" value="UPF0127 PROTEIN MJ1496"/>
    <property type="match status" value="1"/>
</dbReference>
<dbReference type="Pfam" id="PF02643">
    <property type="entry name" value="DUF192"/>
    <property type="match status" value="1"/>
</dbReference>
<dbReference type="InterPro" id="IPR038695">
    <property type="entry name" value="Saro_0823-like_sf"/>
</dbReference>
<accession>A0ABM8E8X2</accession>
<sequence length="162" mass="18064">MARGSAVVRRFAVLPIFRALFPVIILCLAMVGARAEAALERLEIITESGAHEFQVELADKPSERSKGLMYRKSMPQNQGMLFDFHVEGPVMMWMKNTYIPLDMIFVSRQGLVTRVAANTVPMSEEVISSDGPAYAVIELNAGVADKIGLKRGDQIRHRAFKR</sequence>
<proteinExistence type="predicted"/>
<dbReference type="RefSeq" id="WP_281927611.1">
    <property type="nucleotide sequence ID" value="NZ_AP027142.1"/>
</dbReference>
<dbReference type="Proteomes" id="UP001317629">
    <property type="component" value="Chromosome"/>
</dbReference>
<dbReference type="PANTHER" id="PTHR37953:SF1">
    <property type="entry name" value="UPF0127 PROTEIN MJ1496"/>
    <property type="match status" value="1"/>
</dbReference>
<organism evidence="1 2">
    <name type="scientific">Methylocystis iwaonis</name>
    <dbReference type="NCBI Taxonomy" id="2885079"/>
    <lineage>
        <taxon>Bacteria</taxon>
        <taxon>Pseudomonadati</taxon>
        <taxon>Pseudomonadota</taxon>
        <taxon>Alphaproteobacteria</taxon>
        <taxon>Hyphomicrobiales</taxon>
        <taxon>Methylocystaceae</taxon>
        <taxon>Methylocystis</taxon>
    </lineage>
</organism>
<protein>
    <recommendedName>
        <fullName evidence="3">DUF192 domain-containing protein</fullName>
    </recommendedName>
</protein>
<name>A0ABM8E8X2_9HYPH</name>
<dbReference type="EMBL" id="AP027142">
    <property type="protein sequence ID" value="BDV34432.1"/>
    <property type="molecule type" value="Genomic_DNA"/>
</dbReference>
<dbReference type="Gene3D" id="2.60.120.1140">
    <property type="entry name" value="Protein of unknown function DUF192"/>
    <property type="match status" value="1"/>
</dbReference>
<evidence type="ECO:0000313" key="2">
    <source>
        <dbReference type="Proteomes" id="UP001317629"/>
    </source>
</evidence>
<evidence type="ECO:0000313" key="1">
    <source>
        <dbReference type="EMBL" id="BDV34432.1"/>
    </source>
</evidence>